<keyword evidence="3" id="KW-1185">Reference proteome</keyword>
<dbReference type="AlphaFoldDB" id="A0A0V1GZT5"/>
<evidence type="ECO:0000313" key="2">
    <source>
        <dbReference type="EMBL" id="KRZ03790.1"/>
    </source>
</evidence>
<proteinExistence type="predicted"/>
<organism evidence="2 3">
    <name type="scientific">Trichinella zimbabwensis</name>
    <dbReference type="NCBI Taxonomy" id="268475"/>
    <lineage>
        <taxon>Eukaryota</taxon>
        <taxon>Metazoa</taxon>
        <taxon>Ecdysozoa</taxon>
        <taxon>Nematoda</taxon>
        <taxon>Enoplea</taxon>
        <taxon>Dorylaimia</taxon>
        <taxon>Trichinellida</taxon>
        <taxon>Trichinellidae</taxon>
        <taxon>Trichinella</taxon>
    </lineage>
</organism>
<sequence length="79" mass="8936">MLSITKGVPLGKCNVSFRSQLFPLKSYQDSTFSAISRQIRFHDTWPHAYLNTQESSPYGTLLKRNQDACISITGTFSTF</sequence>
<evidence type="ECO:0000313" key="1">
    <source>
        <dbReference type="EMBL" id="KRZ03773.1"/>
    </source>
</evidence>
<dbReference type="Proteomes" id="UP000055024">
    <property type="component" value="Unassembled WGS sequence"/>
</dbReference>
<gene>
    <name evidence="1" type="ORF">T11_12375</name>
    <name evidence="2" type="ORF">T11_4555</name>
</gene>
<accession>A0A0V1GZT5</accession>
<dbReference type="EMBL" id="JYDP01000182">
    <property type="protein sequence ID" value="KRZ03773.1"/>
    <property type="molecule type" value="Genomic_DNA"/>
</dbReference>
<reference evidence="2 3" key="1">
    <citation type="submission" date="2015-01" db="EMBL/GenBank/DDBJ databases">
        <title>Evolution of Trichinella species and genotypes.</title>
        <authorList>
            <person name="Korhonen P.K."/>
            <person name="Edoardo P."/>
            <person name="Giuseppe L.R."/>
            <person name="Gasser R.B."/>
        </authorList>
    </citation>
    <scope>NUCLEOTIDE SEQUENCE [LARGE SCALE GENOMIC DNA]</scope>
    <source>
        <strain evidence="2">ISS1029</strain>
    </source>
</reference>
<name>A0A0V1GZT5_9BILA</name>
<protein>
    <submittedName>
        <fullName evidence="2">Uncharacterized protein</fullName>
    </submittedName>
</protein>
<dbReference type="EMBL" id="JYDP01000182">
    <property type="protein sequence ID" value="KRZ03790.1"/>
    <property type="molecule type" value="Genomic_DNA"/>
</dbReference>
<evidence type="ECO:0000313" key="3">
    <source>
        <dbReference type="Proteomes" id="UP000055024"/>
    </source>
</evidence>
<comment type="caution">
    <text evidence="2">The sequence shown here is derived from an EMBL/GenBank/DDBJ whole genome shotgun (WGS) entry which is preliminary data.</text>
</comment>